<feature type="transmembrane region" description="Helical" evidence="1">
    <location>
        <begin position="41"/>
        <end position="65"/>
    </location>
</feature>
<protein>
    <submittedName>
        <fullName evidence="2">Uncharacterized protein</fullName>
    </submittedName>
</protein>
<evidence type="ECO:0000256" key="1">
    <source>
        <dbReference type="SAM" id="Phobius"/>
    </source>
</evidence>
<dbReference type="EMBL" id="JAKCXM010002135">
    <property type="protein sequence ID" value="KAJ0390427.1"/>
    <property type="molecule type" value="Genomic_DNA"/>
</dbReference>
<sequence length="132" mass="14180">MVQRAHGVDRPRPACGDLPVAAPIEAPSRNLSRRVFAPSHVAVAATFVLLLPVKFLVMMALVLPIPLTQTALVPLMVIPVLPIVMLLLPAPLDRMLLSTPVLLLATPVLLALLPITPLLIAHTLMADTQCQR</sequence>
<reference evidence="2" key="1">
    <citation type="submission" date="2021-12" db="EMBL/GenBank/DDBJ databases">
        <title>Prjna785345.</title>
        <authorList>
            <person name="Rujirawat T."/>
            <person name="Krajaejun T."/>
        </authorList>
    </citation>
    <scope>NUCLEOTIDE SEQUENCE</scope>
    <source>
        <strain evidence="2">Pi057C3</strain>
    </source>
</reference>
<organism evidence="2 3">
    <name type="scientific">Pythium insidiosum</name>
    <name type="common">Pythiosis disease agent</name>
    <dbReference type="NCBI Taxonomy" id="114742"/>
    <lineage>
        <taxon>Eukaryota</taxon>
        <taxon>Sar</taxon>
        <taxon>Stramenopiles</taxon>
        <taxon>Oomycota</taxon>
        <taxon>Peronosporomycetes</taxon>
        <taxon>Pythiales</taxon>
        <taxon>Pythiaceae</taxon>
        <taxon>Pythium</taxon>
    </lineage>
</organism>
<proteinExistence type="predicted"/>
<keyword evidence="3" id="KW-1185">Reference proteome</keyword>
<evidence type="ECO:0000313" key="2">
    <source>
        <dbReference type="EMBL" id="KAJ0390427.1"/>
    </source>
</evidence>
<comment type="caution">
    <text evidence="2">The sequence shown here is derived from an EMBL/GenBank/DDBJ whole genome shotgun (WGS) entry which is preliminary data.</text>
</comment>
<keyword evidence="1" id="KW-0472">Membrane</keyword>
<name>A0AAD5Q172_PYTIN</name>
<gene>
    <name evidence="2" type="ORF">P43SY_011313</name>
</gene>
<keyword evidence="1" id="KW-0812">Transmembrane</keyword>
<dbReference type="Proteomes" id="UP001209570">
    <property type="component" value="Unassembled WGS sequence"/>
</dbReference>
<accession>A0AAD5Q172</accession>
<keyword evidence="1" id="KW-1133">Transmembrane helix</keyword>
<dbReference type="AlphaFoldDB" id="A0AAD5Q172"/>
<evidence type="ECO:0000313" key="3">
    <source>
        <dbReference type="Proteomes" id="UP001209570"/>
    </source>
</evidence>
<feature type="transmembrane region" description="Helical" evidence="1">
    <location>
        <begin position="71"/>
        <end position="89"/>
    </location>
</feature>
<feature type="transmembrane region" description="Helical" evidence="1">
    <location>
        <begin position="101"/>
        <end position="125"/>
    </location>
</feature>